<name>A0AAU9J1Z2_9CILI</name>
<dbReference type="Proteomes" id="UP001162131">
    <property type="component" value="Unassembled WGS sequence"/>
</dbReference>
<evidence type="ECO:0000313" key="1">
    <source>
        <dbReference type="EMBL" id="CAG9319345.1"/>
    </source>
</evidence>
<protein>
    <submittedName>
        <fullName evidence="1">Uncharacterized protein</fullName>
    </submittedName>
</protein>
<dbReference type="EMBL" id="CAJZBQ010000022">
    <property type="protein sequence ID" value="CAG9319345.1"/>
    <property type="molecule type" value="Genomic_DNA"/>
</dbReference>
<evidence type="ECO:0000313" key="2">
    <source>
        <dbReference type="Proteomes" id="UP001162131"/>
    </source>
</evidence>
<accession>A0AAU9J1Z2</accession>
<comment type="caution">
    <text evidence="1">The sequence shown here is derived from an EMBL/GenBank/DDBJ whole genome shotgun (WGS) entry which is preliminary data.</text>
</comment>
<sequence>MIDELADVSKKNQKLIFQYEMRIKELENLLEINREEIDNNPIENNKFQNDLKIKYDCLKHELKRTEFKWRIKLQRLRIKEEILLRQINLTKNEIETIYTKFKKIKDIENNQNSKEFNLTSLRQKSNTPVMCFDYEKPVSSTFRINKSFAYYAHKGE</sequence>
<reference evidence="1" key="1">
    <citation type="submission" date="2021-09" db="EMBL/GenBank/DDBJ databases">
        <authorList>
            <consortium name="AG Swart"/>
            <person name="Singh M."/>
            <person name="Singh A."/>
            <person name="Seah K."/>
            <person name="Emmerich C."/>
        </authorList>
    </citation>
    <scope>NUCLEOTIDE SEQUENCE</scope>
    <source>
        <strain evidence="1">ATCC30299</strain>
    </source>
</reference>
<dbReference type="AlphaFoldDB" id="A0AAU9J1Z2"/>
<organism evidence="1 2">
    <name type="scientific">Blepharisma stoltei</name>
    <dbReference type="NCBI Taxonomy" id="1481888"/>
    <lineage>
        <taxon>Eukaryota</taxon>
        <taxon>Sar</taxon>
        <taxon>Alveolata</taxon>
        <taxon>Ciliophora</taxon>
        <taxon>Postciliodesmatophora</taxon>
        <taxon>Heterotrichea</taxon>
        <taxon>Heterotrichida</taxon>
        <taxon>Blepharismidae</taxon>
        <taxon>Blepharisma</taxon>
    </lineage>
</organism>
<proteinExistence type="predicted"/>
<keyword evidence="2" id="KW-1185">Reference proteome</keyword>
<gene>
    <name evidence="1" type="ORF">BSTOLATCC_MIC23553</name>
</gene>